<dbReference type="EMBL" id="LTAO01000034">
    <property type="protein sequence ID" value="KYG28140.1"/>
    <property type="molecule type" value="Genomic_DNA"/>
</dbReference>
<evidence type="ECO:0000313" key="2">
    <source>
        <dbReference type="Proteomes" id="UP000075806"/>
    </source>
</evidence>
<sequence>MSSVPKTIKHGNEEHEVIDISCGEISVRILAISEYAILVIDYYNFEITESSEVIFDHVALSNRELILILEERGDSRVKY</sequence>
<accession>A0A161QGQ5</accession>
<comment type="caution">
    <text evidence="1">The sequence shown here is derived from an EMBL/GenBank/DDBJ whole genome shotgun (WGS) entry which is preliminary data.</text>
</comment>
<proteinExistence type="predicted"/>
<dbReference type="AlphaFoldDB" id="A0A161QGQ5"/>
<dbReference type="RefSeq" id="WP_061949563.1">
    <property type="nucleotide sequence ID" value="NZ_LTAO01000034.1"/>
</dbReference>
<name>A0A161QGQ5_9BACI</name>
<dbReference type="STRING" id="519424.AZF04_09560"/>
<gene>
    <name evidence="1" type="ORF">AZF04_09560</name>
</gene>
<protein>
    <submittedName>
        <fullName evidence="1">Uncharacterized protein</fullName>
    </submittedName>
</protein>
<organism evidence="1 2">
    <name type="scientific">Alkalihalobacillus trypoxylicola</name>
    <dbReference type="NCBI Taxonomy" id="519424"/>
    <lineage>
        <taxon>Bacteria</taxon>
        <taxon>Bacillati</taxon>
        <taxon>Bacillota</taxon>
        <taxon>Bacilli</taxon>
        <taxon>Bacillales</taxon>
        <taxon>Bacillaceae</taxon>
        <taxon>Alkalihalobacillus</taxon>
    </lineage>
</organism>
<evidence type="ECO:0000313" key="1">
    <source>
        <dbReference type="EMBL" id="KYG28140.1"/>
    </source>
</evidence>
<keyword evidence="2" id="KW-1185">Reference proteome</keyword>
<dbReference type="Proteomes" id="UP000075806">
    <property type="component" value="Unassembled WGS sequence"/>
</dbReference>
<reference evidence="1" key="1">
    <citation type="submission" date="2016-02" db="EMBL/GenBank/DDBJ databases">
        <title>Genome sequence of Bacillus trypoxylicola KCTC 13244(T).</title>
        <authorList>
            <person name="Jeong H."/>
            <person name="Park S.-H."/>
            <person name="Choi S.-K."/>
        </authorList>
    </citation>
    <scope>NUCLEOTIDE SEQUENCE [LARGE SCALE GENOMIC DNA]</scope>
    <source>
        <strain evidence="1">KCTC 13244</strain>
    </source>
</reference>